<evidence type="ECO:0000256" key="6">
    <source>
        <dbReference type="ARBA" id="ARBA00023187"/>
    </source>
</evidence>
<keyword evidence="2" id="KW-0507">mRNA processing</keyword>
<dbReference type="PANTHER" id="PTHR12111:SF1">
    <property type="entry name" value="SPLICING FACTOR YJU2"/>
    <property type="match status" value="1"/>
</dbReference>
<comment type="subcellular location">
    <subcellularLocation>
        <location evidence="1 8">Nucleus</location>
    </subcellularLocation>
</comment>
<comment type="function">
    <text evidence="8">Part of the spliceosome which catalyzes two sequential transesterification reactions, first the excision of the non-coding intron from pre-mRNA and then the ligation of the coding exons to form the mature mRNA. Plays a role in stabilizing the structure of the spliceosome catalytic core and docking of the branch helix into the active site, producing 5'-exon and lariat intron-3'-intermediates.</text>
</comment>
<keyword evidence="4 8" id="KW-0747">Spliceosome</keyword>
<dbReference type="GO" id="GO:0046872">
    <property type="term" value="F:metal ion binding"/>
    <property type="evidence" value="ECO:0007669"/>
    <property type="project" value="UniProtKB-KW"/>
</dbReference>
<gene>
    <name evidence="10" type="ORF">EDI_047420</name>
</gene>
<dbReference type="EMBL" id="DS549201">
    <property type="protein sequence ID" value="EDR26402.1"/>
    <property type="molecule type" value="Genomic_DNA"/>
</dbReference>
<keyword evidence="11" id="KW-1185">Reference proteome</keyword>
<proteinExistence type="inferred from homology"/>
<dbReference type="OMA" id="ENCDYQN"/>
<feature type="binding site" evidence="8">
    <location>
        <position position="91"/>
    </location>
    <ligand>
        <name>Zn(2+)</name>
        <dbReference type="ChEBI" id="CHEBI:29105"/>
    </ligand>
</feature>
<organism evidence="11">
    <name type="scientific">Entamoeba dispar (strain ATCC PRA-260 / SAW760)</name>
    <dbReference type="NCBI Taxonomy" id="370354"/>
    <lineage>
        <taxon>Eukaryota</taxon>
        <taxon>Amoebozoa</taxon>
        <taxon>Evosea</taxon>
        <taxon>Archamoebae</taxon>
        <taxon>Mastigamoebida</taxon>
        <taxon>Entamoebidae</taxon>
        <taxon>Entamoeba</taxon>
    </lineage>
</organism>
<dbReference type="GO" id="GO:0000349">
    <property type="term" value="P:generation of catalytic spliceosome for first transesterification step"/>
    <property type="evidence" value="ECO:0007669"/>
    <property type="project" value="UniProtKB-UniRule"/>
</dbReference>
<dbReference type="RefSeq" id="XP_001737325.1">
    <property type="nucleotide sequence ID" value="XM_001737273.1"/>
</dbReference>
<evidence type="ECO:0000256" key="2">
    <source>
        <dbReference type="ARBA" id="ARBA00022664"/>
    </source>
</evidence>
<keyword evidence="5 8" id="KW-0862">Zinc</keyword>
<keyword evidence="3 8" id="KW-0479">Metal-binding</keyword>
<dbReference type="eggNOG" id="KOG2989">
    <property type="taxonomic scope" value="Eukaryota"/>
</dbReference>
<evidence type="ECO:0000256" key="7">
    <source>
        <dbReference type="ARBA" id="ARBA00023242"/>
    </source>
</evidence>
<evidence type="ECO:0000256" key="3">
    <source>
        <dbReference type="ARBA" id="ARBA00022723"/>
    </source>
</evidence>
<dbReference type="InterPro" id="IPR007590">
    <property type="entry name" value="Saf4/Yju2"/>
</dbReference>
<dbReference type="Pfam" id="PF04502">
    <property type="entry name" value="Saf4_Yju2"/>
    <property type="match status" value="1"/>
</dbReference>
<evidence type="ECO:0000256" key="5">
    <source>
        <dbReference type="ARBA" id="ARBA00022833"/>
    </source>
</evidence>
<dbReference type="HAMAP" id="MF_03226">
    <property type="entry name" value="YJU2"/>
    <property type="match status" value="1"/>
</dbReference>
<dbReference type="Proteomes" id="UP000008076">
    <property type="component" value="Unassembled WGS sequence"/>
</dbReference>
<dbReference type="VEuPathDB" id="AmoebaDB:EDI_047420"/>
<evidence type="ECO:0000256" key="8">
    <source>
        <dbReference type="HAMAP-Rule" id="MF_03226"/>
    </source>
</evidence>
<dbReference type="GO" id="GO:0071006">
    <property type="term" value="C:U2-type catalytic step 1 spliceosome"/>
    <property type="evidence" value="ECO:0007669"/>
    <property type="project" value="UniProtKB-UniRule"/>
</dbReference>
<comment type="similarity">
    <text evidence="8">Belongs to the CWC16 family. YJU2 subfamily.</text>
</comment>
<sequence length="243" mass="29206">MSDRKGQSKYYSPDFDPEELEKFNEKLRKQRKGKGPKLLDVRMMLPMSVRCQACGEYMYKGKKFNSKKETVEGETYCGIKIYRLYFKCTRCKTLFTIKTDPKNSDYICERNVTKNAEPRKEELKHLEEEKEKRKEEEDDDIIKKLENQSKDTINELHQLELLEDMKLTQKRNEKITVDELLKIKKSIKNQNNNSKEDIQINEIENELNDWKLKKYLNESSFKEEEDKKEFIKKSEKKKKLSFL</sequence>
<dbReference type="AlphaFoldDB" id="B0EGE8"/>
<protein>
    <recommendedName>
        <fullName evidence="8">Splicing factor YJU2</fullName>
    </recommendedName>
</protein>
<feature type="coiled-coil region" evidence="9">
    <location>
        <begin position="119"/>
        <end position="213"/>
    </location>
</feature>
<dbReference type="PANTHER" id="PTHR12111">
    <property type="entry name" value="SPLICING FACTOR YJU2"/>
    <property type="match status" value="1"/>
</dbReference>
<reference evidence="11" key="1">
    <citation type="submission" date="2007-12" db="EMBL/GenBank/DDBJ databases">
        <title>Annotation of Entamoeba dispar SAW760.</title>
        <authorList>
            <person name="Lorenzi H."/>
            <person name="Inman J."/>
            <person name="Schobel S."/>
            <person name="Amedeo P."/>
            <person name="Caler E."/>
        </authorList>
    </citation>
    <scope>NUCLEOTIDE SEQUENCE [LARGE SCALE GENOMIC DNA]</scope>
    <source>
        <strain evidence="11">ATCC PRA-260 / SAW760</strain>
    </source>
</reference>
<keyword evidence="7 8" id="KW-0539">Nucleus</keyword>
<keyword evidence="9" id="KW-0175">Coiled coil</keyword>
<comment type="subunit">
    <text evidence="8">Component of the spliceosome. Present in the activated B complex, the catalytically activated B* complex which catalyzes the branching, the catalytic step 1 C complex catalyzing the exon ligation, and the postcatalytic P complex containing the ligated exons (mRNA) and the excised lariat intron.</text>
</comment>
<feature type="binding site" evidence="8">
    <location>
        <position position="88"/>
    </location>
    <ligand>
        <name>Zn(2+)</name>
        <dbReference type="ChEBI" id="CHEBI:29105"/>
    </ligand>
</feature>
<dbReference type="GeneID" id="5882353"/>
<evidence type="ECO:0000313" key="10">
    <source>
        <dbReference type="EMBL" id="EDR26402.1"/>
    </source>
</evidence>
<feature type="binding site" evidence="8">
    <location>
        <position position="54"/>
    </location>
    <ligand>
        <name>Zn(2+)</name>
        <dbReference type="ChEBI" id="CHEBI:29105"/>
    </ligand>
</feature>
<dbReference type="InterPro" id="IPR043701">
    <property type="entry name" value="Yju2"/>
</dbReference>
<dbReference type="KEGG" id="edi:EDI_047420"/>
<name>B0EGE8_ENTDS</name>
<feature type="binding site" evidence="8">
    <location>
        <position position="51"/>
    </location>
    <ligand>
        <name>Zn(2+)</name>
        <dbReference type="ChEBI" id="CHEBI:29105"/>
    </ligand>
</feature>
<keyword evidence="6" id="KW-0508">mRNA splicing</keyword>
<dbReference type="OrthoDB" id="674963at2759"/>
<evidence type="ECO:0000313" key="11">
    <source>
        <dbReference type="Proteomes" id="UP000008076"/>
    </source>
</evidence>
<evidence type="ECO:0000256" key="9">
    <source>
        <dbReference type="SAM" id="Coils"/>
    </source>
</evidence>
<evidence type="ECO:0000256" key="4">
    <source>
        <dbReference type="ARBA" id="ARBA00022728"/>
    </source>
</evidence>
<accession>B0EGE8</accession>
<evidence type="ECO:0000256" key="1">
    <source>
        <dbReference type="ARBA" id="ARBA00004123"/>
    </source>
</evidence>